<proteinExistence type="predicted"/>
<dbReference type="Pfam" id="PF01797">
    <property type="entry name" value="Y1_Tnp"/>
    <property type="match status" value="1"/>
</dbReference>
<sequence length="177" mass="21040">MPYYRRSLTGSTYFFTVVTHRRRPILCDDAVRLALRHAIERVRIRLPFTTDAMVLMPDHLHCIWTLPDGDTDFSSRWSQIKHQVSYTCNRLYPMTLSRSRQHRGAGSIWQRRFWEHQIRDEIDMERHVDYIHFNPVKHGLVTGASQWPYSTFERHVRAGAYTRDWGGNPACEGMEFE</sequence>
<dbReference type="NCBIfam" id="NF047646">
    <property type="entry name" value="REP_Tyr_transpos"/>
    <property type="match status" value="1"/>
</dbReference>
<reference evidence="2" key="1">
    <citation type="submission" date="2022-11" db="EMBL/GenBank/DDBJ databases">
        <title>Isolation and characterization of PLA-degrading bacterium Massilia sp. from Antarctic soil.</title>
        <authorList>
            <person name="Sato K."/>
            <person name="Gomez-Fuentes C."/>
            <person name="Ahmad S.A."/>
            <person name="Zulkharnain A."/>
        </authorList>
    </citation>
    <scope>NUCLEOTIDE SEQUENCE</scope>
    <source>
        <strain evidence="2">N-3</strain>
    </source>
</reference>
<evidence type="ECO:0000259" key="1">
    <source>
        <dbReference type="SMART" id="SM01321"/>
    </source>
</evidence>
<dbReference type="SMART" id="SM01321">
    <property type="entry name" value="Y1_Tnp"/>
    <property type="match status" value="1"/>
</dbReference>
<dbReference type="Proteomes" id="UP001163336">
    <property type="component" value="Chromosome"/>
</dbReference>
<dbReference type="PANTHER" id="PTHR36966:SF1">
    <property type="entry name" value="REP-ASSOCIATED TYROSINE TRANSPOSASE"/>
    <property type="match status" value="1"/>
</dbReference>
<dbReference type="InterPro" id="IPR036515">
    <property type="entry name" value="Transposase_17_sf"/>
</dbReference>
<organism evidence="2 3">
    <name type="scientific">Massilia varians</name>
    <dbReference type="NCBI Taxonomy" id="457921"/>
    <lineage>
        <taxon>Bacteria</taxon>
        <taxon>Pseudomonadati</taxon>
        <taxon>Pseudomonadota</taxon>
        <taxon>Betaproteobacteria</taxon>
        <taxon>Burkholderiales</taxon>
        <taxon>Oxalobacteraceae</taxon>
        <taxon>Telluria group</taxon>
        <taxon>Massilia</taxon>
    </lineage>
</organism>
<name>A0ABM8CBT2_9BURK</name>
<dbReference type="RefSeq" id="WP_281910100.1">
    <property type="nucleotide sequence ID" value="NZ_AP026966.1"/>
</dbReference>
<dbReference type="SUPFAM" id="SSF143422">
    <property type="entry name" value="Transposase IS200-like"/>
    <property type="match status" value="1"/>
</dbReference>
<dbReference type="InterPro" id="IPR052715">
    <property type="entry name" value="RAYT_transposase"/>
</dbReference>
<dbReference type="Gene3D" id="3.30.70.1290">
    <property type="entry name" value="Transposase IS200-like"/>
    <property type="match status" value="1"/>
</dbReference>
<gene>
    <name evidence="2" type="ORF">MasN3_42510</name>
</gene>
<feature type="domain" description="Transposase IS200-like" evidence="1">
    <location>
        <begin position="8"/>
        <end position="134"/>
    </location>
</feature>
<keyword evidence="3" id="KW-1185">Reference proteome</keyword>
<evidence type="ECO:0000313" key="2">
    <source>
        <dbReference type="EMBL" id="BDT60757.1"/>
    </source>
</evidence>
<dbReference type="EMBL" id="AP026966">
    <property type="protein sequence ID" value="BDT60757.1"/>
    <property type="molecule type" value="Genomic_DNA"/>
</dbReference>
<dbReference type="InterPro" id="IPR002686">
    <property type="entry name" value="Transposase_17"/>
</dbReference>
<accession>A0ABM8CBT2</accession>
<protein>
    <submittedName>
        <fullName evidence="2">Transposase</fullName>
    </submittedName>
</protein>
<evidence type="ECO:0000313" key="3">
    <source>
        <dbReference type="Proteomes" id="UP001163336"/>
    </source>
</evidence>
<dbReference type="PANTHER" id="PTHR36966">
    <property type="entry name" value="REP-ASSOCIATED TYROSINE TRANSPOSASE"/>
    <property type="match status" value="1"/>
</dbReference>